<keyword evidence="9" id="KW-1185">Reference proteome</keyword>
<feature type="compositionally biased region" description="Polar residues" evidence="6">
    <location>
        <begin position="611"/>
        <end position="652"/>
    </location>
</feature>
<gene>
    <name evidence="8" type="ORF">WMSIL1_LOCUS12997</name>
</gene>
<dbReference type="PROSITE" id="PS50157">
    <property type="entry name" value="ZINC_FINGER_C2H2_2"/>
    <property type="match status" value="1"/>
</dbReference>
<proteinExistence type="predicted"/>
<dbReference type="AlphaFoldDB" id="A0A564Z863"/>
<sequence>MQRDSANASITNPFILTTTHQTESIPKPELSKYADPDVLTGKKSWPAINSSIVESEPTICILCGVKFISRSGLQAHLCDHKHLFGKLDKEKHVPLYECKVCSAELNYNNVTKHGCFIKHTKDITKLEDIMNTVGCPVACVFCRGRILPSRAHLMTHIVFSHSPYRNPLRCPFCNLKFHSDNLVMQELHAMEYHAPEIAVINRLACSKQFNSPSGTAVDGKTPFICLYDSEKMETFCWIDAIKPYSDNDKGENPQSPSQFPPNGPCCQTFKTLAEFTSHIYCYHTIIPHLRFMGQELNTSEQRQLDAINKGLPGPSIRDLIKNPITGASRMINSVELERQRLALTRHACRICLKSYKYEENLHAHINAFHTVETKKRVQHLTEVGDMDKDLNIYKLCTECFTMFPSVYQLQIHILVAHGGNSFCNCGICDQRFCEPDQFLPGALTIKSTAPSMDDLIRLSIPEESIGYALSERPSVEKNSSFHEDLNALYEVYEAKLPALILYRIFKTHENEHLTNLQPSKKLPYFKANLIKQMLESRGHQAKQVYDWLSAMSDQPAGKEIKAFAYEDPNSKKNRRRKSHNYMKSGEDPLSAEGVEIGQKLLESLTKREQSILQESASEVDNEMPTGNIQKHSTLSETSHDTYTTSAEIPSNEKTSKDVETPPKPIVQKGSLPKDLVKLFTSIGQRSLKLKEHAKQLILVNFGTITVIIQSTNECQNPALENHYPLQISPIPPTEEVPTVSSLLSLNLQVTPFILI</sequence>
<keyword evidence="2" id="KW-0677">Repeat</keyword>
<dbReference type="PROSITE" id="PS00028">
    <property type="entry name" value="ZINC_FINGER_C2H2_1"/>
    <property type="match status" value="2"/>
</dbReference>
<dbReference type="SMART" id="SM00355">
    <property type="entry name" value="ZnF_C2H2"/>
    <property type="match status" value="5"/>
</dbReference>
<feature type="region of interest" description="Disordered" evidence="6">
    <location>
        <begin position="611"/>
        <end position="667"/>
    </location>
</feature>
<keyword evidence="4" id="KW-0862">Zinc</keyword>
<evidence type="ECO:0000256" key="6">
    <source>
        <dbReference type="SAM" id="MobiDB-lite"/>
    </source>
</evidence>
<name>A0A564Z863_HYMDI</name>
<dbReference type="GO" id="GO:0043565">
    <property type="term" value="F:sequence-specific DNA binding"/>
    <property type="evidence" value="ECO:0007669"/>
    <property type="project" value="TreeGrafter"/>
</dbReference>
<evidence type="ECO:0000256" key="1">
    <source>
        <dbReference type="ARBA" id="ARBA00022723"/>
    </source>
</evidence>
<keyword evidence="1" id="KW-0479">Metal-binding</keyword>
<evidence type="ECO:0000256" key="4">
    <source>
        <dbReference type="ARBA" id="ARBA00022833"/>
    </source>
</evidence>
<reference evidence="8 9" key="1">
    <citation type="submission" date="2019-07" db="EMBL/GenBank/DDBJ databases">
        <authorList>
            <person name="Jastrzebski P J."/>
            <person name="Paukszto L."/>
            <person name="Jastrzebski P J."/>
        </authorList>
    </citation>
    <scope>NUCLEOTIDE SEQUENCE [LARGE SCALE GENOMIC DNA]</scope>
    <source>
        <strain evidence="8 9">WMS-il1</strain>
    </source>
</reference>
<dbReference type="InterPro" id="IPR013087">
    <property type="entry name" value="Znf_C2H2_type"/>
</dbReference>
<feature type="domain" description="C2H2-type" evidence="7">
    <location>
        <begin position="346"/>
        <end position="374"/>
    </location>
</feature>
<evidence type="ECO:0000313" key="8">
    <source>
        <dbReference type="EMBL" id="VUZ55058.1"/>
    </source>
</evidence>
<evidence type="ECO:0000256" key="3">
    <source>
        <dbReference type="ARBA" id="ARBA00022771"/>
    </source>
</evidence>
<dbReference type="PANTHER" id="PTHR24408">
    <property type="entry name" value="ZINC FINGER PROTEIN"/>
    <property type="match status" value="1"/>
</dbReference>
<protein>
    <recommendedName>
        <fullName evidence="7">C2H2-type domain-containing protein</fullName>
    </recommendedName>
</protein>
<dbReference type="GO" id="GO:0008270">
    <property type="term" value="F:zinc ion binding"/>
    <property type="evidence" value="ECO:0007669"/>
    <property type="project" value="UniProtKB-KW"/>
</dbReference>
<keyword evidence="3 5" id="KW-0863">Zinc-finger</keyword>
<organism evidence="8 9">
    <name type="scientific">Hymenolepis diminuta</name>
    <name type="common">Rat tapeworm</name>
    <dbReference type="NCBI Taxonomy" id="6216"/>
    <lineage>
        <taxon>Eukaryota</taxon>
        <taxon>Metazoa</taxon>
        <taxon>Spiralia</taxon>
        <taxon>Lophotrochozoa</taxon>
        <taxon>Platyhelminthes</taxon>
        <taxon>Cestoda</taxon>
        <taxon>Eucestoda</taxon>
        <taxon>Cyclophyllidea</taxon>
        <taxon>Hymenolepididae</taxon>
        <taxon>Hymenolepis</taxon>
    </lineage>
</organism>
<feature type="compositionally biased region" description="Basic residues" evidence="6">
    <location>
        <begin position="571"/>
        <end position="580"/>
    </location>
</feature>
<dbReference type="EMBL" id="CABIJS010000677">
    <property type="protein sequence ID" value="VUZ55058.1"/>
    <property type="molecule type" value="Genomic_DNA"/>
</dbReference>
<evidence type="ECO:0000313" key="9">
    <source>
        <dbReference type="Proteomes" id="UP000321570"/>
    </source>
</evidence>
<dbReference type="Proteomes" id="UP000321570">
    <property type="component" value="Unassembled WGS sequence"/>
</dbReference>
<dbReference type="PANTHER" id="PTHR24408:SF64">
    <property type="entry name" value="LINKING IMMUNITY AND METABOLISM-RELATED"/>
    <property type="match status" value="1"/>
</dbReference>
<evidence type="ECO:0000256" key="5">
    <source>
        <dbReference type="PROSITE-ProRule" id="PRU00042"/>
    </source>
</evidence>
<accession>A0A564Z863</accession>
<dbReference type="GO" id="GO:0005634">
    <property type="term" value="C:nucleus"/>
    <property type="evidence" value="ECO:0007669"/>
    <property type="project" value="TreeGrafter"/>
</dbReference>
<evidence type="ECO:0000256" key="2">
    <source>
        <dbReference type="ARBA" id="ARBA00022737"/>
    </source>
</evidence>
<dbReference type="GO" id="GO:0000981">
    <property type="term" value="F:DNA-binding transcription factor activity, RNA polymerase II-specific"/>
    <property type="evidence" value="ECO:0007669"/>
    <property type="project" value="TreeGrafter"/>
</dbReference>
<feature type="region of interest" description="Disordered" evidence="6">
    <location>
        <begin position="563"/>
        <end position="589"/>
    </location>
</feature>
<evidence type="ECO:0000259" key="7">
    <source>
        <dbReference type="PROSITE" id="PS50157"/>
    </source>
</evidence>